<protein>
    <recommendedName>
        <fullName evidence="5">LTXXQ motif family protein</fullName>
    </recommendedName>
</protein>
<name>A0ABN1CJI5_9BURK</name>
<dbReference type="Proteomes" id="UP001501706">
    <property type="component" value="Unassembled WGS sequence"/>
</dbReference>
<dbReference type="Gene3D" id="1.20.120.1490">
    <property type="match status" value="1"/>
</dbReference>
<feature type="chain" id="PRO_5045591561" description="LTXXQ motif family protein" evidence="2">
    <location>
        <begin position="31"/>
        <end position="193"/>
    </location>
</feature>
<gene>
    <name evidence="3" type="ORF">GCM10009097_42400</name>
</gene>
<evidence type="ECO:0000256" key="1">
    <source>
        <dbReference type="SAM" id="MobiDB-lite"/>
    </source>
</evidence>
<feature type="region of interest" description="Disordered" evidence="1">
    <location>
        <begin position="28"/>
        <end position="63"/>
    </location>
</feature>
<feature type="compositionally biased region" description="Basic residues" evidence="1">
    <location>
        <begin position="49"/>
        <end position="62"/>
    </location>
</feature>
<feature type="region of interest" description="Disordered" evidence="1">
    <location>
        <begin position="169"/>
        <end position="193"/>
    </location>
</feature>
<evidence type="ECO:0008006" key="5">
    <source>
        <dbReference type="Google" id="ProtNLM"/>
    </source>
</evidence>
<organism evidence="3 4">
    <name type="scientific">Pigmentiphaga daeguensis</name>
    <dbReference type="NCBI Taxonomy" id="414049"/>
    <lineage>
        <taxon>Bacteria</taxon>
        <taxon>Pseudomonadati</taxon>
        <taxon>Pseudomonadota</taxon>
        <taxon>Betaproteobacteria</taxon>
        <taxon>Burkholderiales</taxon>
        <taxon>Alcaligenaceae</taxon>
        <taxon>Pigmentiphaga</taxon>
    </lineage>
</organism>
<feature type="signal peptide" evidence="2">
    <location>
        <begin position="1"/>
        <end position="30"/>
    </location>
</feature>
<keyword evidence="4" id="KW-1185">Reference proteome</keyword>
<feature type="compositionally biased region" description="Basic and acidic residues" evidence="1">
    <location>
        <begin position="171"/>
        <end position="193"/>
    </location>
</feature>
<comment type="caution">
    <text evidence="3">The sequence shown here is derived from an EMBL/GenBank/DDBJ whole genome shotgun (WGS) entry which is preliminary data.</text>
</comment>
<evidence type="ECO:0000256" key="2">
    <source>
        <dbReference type="SAM" id="SignalP"/>
    </source>
</evidence>
<keyword evidence="2" id="KW-0732">Signal</keyword>
<sequence length="193" mass="20914">MTKNALRTIALSLALATGGAGVLQAAHAQAAGDNTTQAEQKPAPERHRGPMGHHGAKGHHFFRGGMEQSPLAMLGHLKSRLNLTDSQQKLWDAAQSASREAGQAMRAQREEGIKALRTQVAAGPLDLRALSARHDAERAAVKPKLDAARDAWLAAYDSLDGKQKQVVTDAVKQRLERGDRMREHRRQDAPSKS</sequence>
<dbReference type="Pfam" id="PF07813">
    <property type="entry name" value="LTXXQ"/>
    <property type="match status" value="1"/>
</dbReference>
<evidence type="ECO:0000313" key="4">
    <source>
        <dbReference type="Proteomes" id="UP001501706"/>
    </source>
</evidence>
<dbReference type="RefSeq" id="WP_165963001.1">
    <property type="nucleotide sequence ID" value="NZ_BAAAEN010000019.1"/>
</dbReference>
<reference evidence="3 4" key="1">
    <citation type="journal article" date="2019" name="Int. J. Syst. Evol. Microbiol.">
        <title>The Global Catalogue of Microorganisms (GCM) 10K type strain sequencing project: providing services to taxonomists for standard genome sequencing and annotation.</title>
        <authorList>
            <consortium name="The Broad Institute Genomics Platform"/>
            <consortium name="The Broad Institute Genome Sequencing Center for Infectious Disease"/>
            <person name="Wu L."/>
            <person name="Ma J."/>
        </authorList>
    </citation>
    <scope>NUCLEOTIDE SEQUENCE [LARGE SCALE GENOMIC DNA]</scope>
    <source>
        <strain evidence="3 4">JCM 14330</strain>
    </source>
</reference>
<proteinExistence type="predicted"/>
<dbReference type="EMBL" id="BAAAEN010000019">
    <property type="protein sequence ID" value="GAA0520375.1"/>
    <property type="molecule type" value="Genomic_DNA"/>
</dbReference>
<dbReference type="InterPro" id="IPR012899">
    <property type="entry name" value="LTXXQ"/>
</dbReference>
<accession>A0ABN1CJI5</accession>
<evidence type="ECO:0000313" key="3">
    <source>
        <dbReference type="EMBL" id="GAA0520375.1"/>
    </source>
</evidence>